<dbReference type="PANTHER" id="PTHR11544">
    <property type="entry name" value="COLD SHOCK DOMAIN CONTAINING PROTEINS"/>
    <property type="match status" value="1"/>
</dbReference>
<dbReference type="InterPro" id="IPR011129">
    <property type="entry name" value="CSD"/>
</dbReference>
<gene>
    <name evidence="2" type="ORF">CYR75_07085</name>
</gene>
<accession>A0A2K9MGC1</accession>
<protein>
    <submittedName>
        <fullName evidence="2">Cold-shock protein</fullName>
    </submittedName>
</protein>
<reference evidence="3" key="1">
    <citation type="submission" date="2017-12" db="EMBL/GenBank/DDBJ databases">
        <title>Genomic analysis of Paracoccus sp. CBA4604.</title>
        <authorList>
            <person name="Roh S.W."/>
            <person name="Kim J.Y."/>
            <person name="Kim J.S."/>
        </authorList>
    </citation>
    <scope>NUCLEOTIDE SEQUENCE [LARGE SCALE GENOMIC DNA]</scope>
    <source>
        <strain evidence="3">CBA4604</strain>
    </source>
</reference>
<evidence type="ECO:0000313" key="3">
    <source>
        <dbReference type="Proteomes" id="UP000234882"/>
    </source>
</evidence>
<dbReference type="PROSITE" id="PS51857">
    <property type="entry name" value="CSD_2"/>
    <property type="match status" value="1"/>
</dbReference>
<dbReference type="KEGG" id="paru:CYR75_07085"/>
<dbReference type="Proteomes" id="UP000234882">
    <property type="component" value="Chromosome"/>
</dbReference>
<dbReference type="GO" id="GO:0003676">
    <property type="term" value="F:nucleic acid binding"/>
    <property type="evidence" value="ECO:0007669"/>
    <property type="project" value="InterPro"/>
</dbReference>
<dbReference type="InterPro" id="IPR002059">
    <property type="entry name" value="CSP_DNA-bd"/>
</dbReference>
<dbReference type="Gene3D" id="2.40.50.140">
    <property type="entry name" value="Nucleic acid-binding proteins"/>
    <property type="match status" value="2"/>
</dbReference>
<sequence>MSVTDNDEVSEVSGTVKWFDPVRGFGFVVVEGLGPDVLLHANVLRNFGQGSVADRSRISALVQKTDRGLQAVRVLSIDPPVTEGAAPISDLADTTPEDLAALPLLPARVKWFDRGKGFGFANLFGQSEDVFLHTEVLRHSGLAELEVGEAIALRVVQGRRGLMAAQIAPWDRAASAETPPKDEDQ</sequence>
<dbReference type="SUPFAM" id="SSF50249">
    <property type="entry name" value="Nucleic acid-binding proteins"/>
    <property type="match status" value="2"/>
</dbReference>
<dbReference type="InterPro" id="IPR012340">
    <property type="entry name" value="NA-bd_OB-fold"/>
</dbReference>
<organism evidence="2 3">
    <name type="scientific">Paracoccus jeotgali</name>
    <dbReference type="NCBI Taxonomy" id="2065379"/>
    <lineage>
        <taxon>Bacteria</taxon>
        <taxon>Pseudomonadati</taxon>
        <taxon>Pseudomonadota</taxon>
        <taxon>Alphaproteobacteria</taxon>
        <taxon>Rhodobacterales</taxon>
        <taxon>Paracoccaceae</taxon>
        <taxon>Paracoccus</taxon>
    </lineage>
</organism>
<proteinExistence type="predicted"/>
<dbReference type="OrthoDB" id="9791685at2"/>
<dbReference type="Pfam" id="PF00313">
    <property type="entry name" value="CSD"/>
    <property type="match status" value="2"/>
</dbReference>
<evidence type="ECO:0000313" key="2">
    <source>
        <dbReference type="EMBL" id="AUM74066.1"/>
    </source>
</evidence>
<dbReference type="CDD" id="cd04458">
    <property type="entry name" value="CSP_CDS"/>
    <property type="match status" value="2"/>
</dbReference>
<name>A0A2K9MGC1_9RHOB</name>
<dbReference type="AlphaFoldDB" id="A0A2K9MGC1"/>
<dbReference type="SMART" id="SM00357">
    <property type="entry name" value="CSP"/>
    <property type="match status" value="2"/>
</dbReference>
<dbReference type="RefSeq" id="WP_101499414.1">
    <property type="nucleotide sequence ID" value="NZ_CP025583.1"/>
</dbReference>
<keyword evidence="3" id="KW-1185">Reference proteome</keyword>
<dbReference type="InterPro" id="IPR050181">
    <property type="entry name" value="Cold_shock_domain"/>
</dbReference>
<dbReference type="GO" id="GO:0005829">
    <property type="term" value="C:cytosol"/>
    <property type="evidence" value="ECO:0007669"/>
    <property type="project" value="UniProtKB-ARBA"/>
</dbReference>
<dbReference type="EMBL" id="CP025583">
    <property type="protein sequence ID" value="AUM74066.1"/>
    <property type="molecule type" value="Genomic_DNA"/>
</dbReference>
<feature type="domain" description="CSD" evidence="1">
    <location>
        <begin position="104"/>
        <end position="169"/>
    </location>
</feature>
<evidence type="ECO:0000259" key="1">
    <source>
        <dbReference type="PROSITE" id="PS51857"/>
    </source>
</evidence>
<dbReference type="PRINTS" id="PR00050">
    <property type="entry name" value="COLDSHOCK"/>
</dbReference>